<keyword evidence="2" id="KW-0418">Kinase</keyword>
<dbReference type="Proteomes" id="UP000305730">
    <property type="component" value="Unassembled WGS sequence"/>
</dbReference>
<dbReference type="GO" id="GO:0016301">
    <property type="term" value="F:kinase activity"/>
    <property type="evidence" value="ECO:0007669"/>
    <property type="project" value="UniProtKB-KW"/>
</dbReference>
<evidence type="ECO:0000256" key="1">
    <source>
        <dbReference type="SAM" id="MobiDB-lite"/>
    </source>
</evidence>
<dbReference type="EMBL" id="PNCK01000215">
    <property type="protein sequence ID" value="TMP35934.1"/>
    <property type="molecule type" value="Genomic_DNA"/>
</dbReference>
<feature type="non-terminal residue" evidence="2">
    <location>
        <position position="1"/>
    </location>
</feature>
<comment type="caution">
    <text evidence="2">The sequence shown here is derived from an EMBL/GenBank/DDBJ whole genome shotgun (WGS) entry which is preliminary data.</text>
</comment>
<evidence type="ECO:0000313" key="3">
    <source>
        <dbReference type="Proteomes" id="UP000305730"/>
    </source>
</evidence>
<keyword evidence="3" id="KW-1185">Reference proteome</keyword>
<accession>A0ABY2W3B6</accession>
<proteinExistence type="predicted"/>
<reference evidence="3" key="1">
    <citation type="submission" date="2019-06" db="EMBL/GenBank/DDBJ databases">
        <title>Co-occurence of chitin degradation, pigmentation and bioactivity in marine Pseudoalteromonas.</title>
        <authorList>
            <person name="Sonnenschein E.C."/>
            <person name="Bech P.K."/>
        </authorList>
    </citation>
    <scope>NUCLEOTIDE SEQUENCE [LARGE SCALE GENOMIC DNA]</scope>
    <source>
        <strain evidence="3">S2233</strain>
    </source>
</reference>
<gene>
    <name evidence="2" type="ORF">CWB97_22880</name>
</gene>
<name>A0ABY2W3B6_9GAMM</name>
<protein>
    <submittedName>
        <fullName evidence="2">Kinase</fullName>
    </submittedName>
</protein>
<feature type="region of interest" description="Disordered" evidence="1">
    <location>
        <begin position="63"/>
        <end position="83"/>
    </location>
</feature>
<keyword evidence="2" id="KW-0808">Transferase</keyword>
<sequence length="83" mass="9379">LYSGLWCEKSIRDIKLDLQKREGYVVRLADSFAYDDFAQSVAKWVRADHVTSGTHWMHSAVVPNSLKSQEDSHEPTPGNPCMA</sequence>
<evidence type="ECO:0000313" key="2">
    <source>
        <dbReference type="EMBL" id="TMP35934.1"/>
    </source>
</evidence>
<organism evidence="2 3">
    <name type="scientific">Pseudoalteromonas citrea</name>
    <dbReference type="NCBI Taxonomy" id="43655"/>
    <lineage>
        <taxon>Bacteria</taxon>
        <taxon>Pseudomonadati</taxon>
        <taxon>Pseudomonadota</taxon>
        <taxon>Gammaproteobacteria</taxon>
        <taxon>Alteromonadales</taxon>
        <taxon>Pseudoalteromonadaceae</taxon>
        <taxon>Pseudoalteromonas</taxon>
    </lineage>
</organism>